<evidence type="ECO:0000313" key="3">
    <source>
        <dbReference type="Proteomes" id="UP000198362"/>
    </source>
</evidence>
<keyword evidence="3" id="KW-1185">Reference proteome</keyword>
<feature type="transmembrane region" description="Helical" evidence="1">
    <location>
        <begin position="236"/>
        <end position="255"/>
    </location>
</feature>
<sequence length="259" mass="26851">MSLRFVVVMALAALVAIVAATAGSVDMAVVGAAVALGVAAVHPALRDPGVPRATRVLLSGALTLCAAAVLALLWRWPVGTDDLFVSVRDPRWQWQQFWWHATVAGCLVLAVGCLVGAVSRLPRERLRHLGPASATVVPITLLALVLLPLIVALVGPITAAVEVACVVGGYVWLVRRAVRRHGAVAIVAAGTTPLAVLTWFTVDEAWRSWPEPPRGDVFYAVAVAVDGGPDVESGGVVAALLVGAVLTVLACARLARAAP</sequence>
<dbReference type="RefSeq" id="WP_144022588.1">
    <property type="nucleotide sequence ID" value="NZ_FZPH01000005.1"/>
</dbReference>
<feature type="transmembrane region" description="Helical" evidence="1">
    <location>
        <begin position="181"/>
        <end position="202"/>
    </location>
</feature>
<dbReference type="AlphaFoldDB" id="A0A239M3Y9"/>
<accession>A0A239M3Y9</accession>
<keyword evidence="1" id="KW-1133">Transmembrane helix</keyword>
<evidence type="ECO:0000256" key="1">
    <source>
        <dbReference type="SAM" id="Phobius"/>
    </source>
</evidence>
<reference evidence="2 3" key="1">
    <citation type="submission" date="2017-06" db="EMBL/GenBank/DDBJ databases">
        <authorList>
            <person name="Kim H.J."/>
            <person name="Triplett B.A."/>
        </authorList>
    </citation>
    <scope>NUCLEOTIDE SEQUENCE [LARGE SCALE GENOMIC DNA]</scope>
    <source>
        <strain evidence="2 3">CGMCC 4.5593</strain>
    </source>
</reference>
<feature type="transmembrane region" description="Helical" evidence="1">
    <location>
        <begin position="157"/>
        <end position="174"/>
    </location>
</feature>
<keyword evidence="1" id="KW-0812">Transmembrane</keyword>
<feature type="transmembrane region" description="Helical" evidence="1">
    <location>
        <begin position="29"/>
        <end position="45"/>
    </location>
</feature>
<name>A0A239M3Y9_9ACTN</name>
<proteinExistence type="predicted"/>
<protein>
    <submittedName>
        <fullName evidence="2">Uncharacterized protein</fullName>
    </submittedName>
</protein>
<gene>
    <name evidence="2" type="ORF">SAMN05421812_10571</name>
</gene>
<feature type="transmembrane region" description="Helical" evidence="1">
    <location>
        <begin position="57"/>
        <end position="77"/>
    </location>
</feature>
<feature type="transmembrane region" description="Helical" evidence="1">
    <location>
        <begin position="97"/>
        <end position="117"/>
    </location>
</feature>
<dbReference type="EMBL" id="FZPH01000005">
    <property type="protein sequence ID" value="SNT36932.1"/>
    <property type="molecule type" value="Genomic_DNA"/>
</dbReference>
<evidence type="ECO:0000313" key="2">
    <source>
        <dbReference type="EMBL" id="SNT36932.1"/>
    </source>
</evidence>
<keyword evidence="1" id="KW-0472">Membrane</keyword>
<dbReference type="OrthoDB" id="9849134at2"/>
<feature type="transmembrane region" description="Helical" evidence="1">
    <location>
        <begin position="129"/>
        <end position="151"/>
    </location>
</feature>
<dbReference type="Proteomes" id="UP000198362">
    <property type="component" value="Unassembled WGS sequence"/>
</dbReference>
<organism evidence="2 3">
    <name type="scientific">Asanoa hainanensis</name>
    <dbReference type="NCBI Taxonomy" id="560556"/>
    <lineage>
        <taxon>Bacteria</taxon>
        <taxon>Bacillati</taxon>
        <taxon>Actinomycetota</taxon>
        <taxon>Actinomycetes</taxon>
        <taxon>Micromonosporales</taxon>
        <taxon>Micromonosporaceae</taxon>
        <taxon>Asanoa</taxon>
    </lineage>
</organism>